<reference evidence="1 2" key="1">
    <citation type="submission" date="2019-02" db="EMBL/GenBank/DDBJ databases">
        <title>Genomic Encyclopedia of Type Strains, Phase IV (KMG-IV): sequencing the most valuable type-strain genomes for metagenomic binning, comparative biology and taxonomic classification.</title>
        <authorList>
            <person name="Goeker M."/>
        </authorList>
    </citation>
    <scope>NUCLEOTIDE SEQUENCE [LARGE SCALE GENOMIC DNA]</scope>
    <source>
        <strain evidence="1 2">DSM 21223</strain>
    </source>
</reference>
<dbReference type="EMBL" id="SHKM01000001">
    <property type="protein sequence ID" value="RZT90056.1"/>
    <property type="molecule type" value="Genomic_DNA"/>
</dbReference>
<dbReference type="CDD" id="cd20169">
    <property type="entry name" value="Peptidase_M90_mtfA"/>
    <property type="match status" value="1"/>
</dbReference>
<dbReference type="PANTHER" id="PTHR30164">
    <property type="entry name" value="MTFA PEPTIDASE"/>
    <property type="match status" value="1"/>
</dbReference>
<dbReference type="Gene3D" id="3.40.390.10">
    <property type="entry name" value="Collagenase (Catalytic Domain)"/>
    <property type="match status" value="1"/>
</dbReference>
<proteinExistence type="predicted"/>
<protein>
    <recommendedName>
        <fullName evidence="3">Mlc titration factor A</fullName>
    </recommendedName>
</protein>
<evidence type="ECO:0008006" key="3">
    <source>
        <dbReference type="Google" id="ProtNLM"/>
    </source>
</evidence>
<dbReference type="InterPro" id="IPR010384">
    <property type="entry name" value="MtfA_fam"/>
</dbReference>
<accession>A0ABY0ISU1</accession>
<name>A0ABY0ISU1_9RHOO</name>
<gene>
    <name evidence="1" type="ORF">EV678_0867</name>
</gene>
<dbReference type="SUPFAM" id="SSF55486">
    <property type="entry name" value="Metalloproteases ('zincins'), catalytic domain"/>
    <property type="match status" value="1"/>
</dbReference>
<keyword evidence="2" id="KW-1185">Reference proteome</keyword>
<dbReference type="InterPro" id="IPR024079">
    <property type="entry name" value="MetalloPept_cat_dom_sf"/>
</dbReference>
<dbReference type="InterPro" id="IPR042252">
    <property type="entry name" value="MtfA_N"/>
</dbReference>
<dbReference type="RefSeq" id="WP_130458626.1">
    <property type="nucleotide sequence ID" value="NZ_SHKM01000001.1"/>
</dbReference>
<sequence length="266" mass="29476">MGWLDRLLGRRRPRPIPPPLWQQTVARLPFLQWLPAADLARLQSLSEAFLAAKQFSGAAGLEVDDAMGVHIAAQGCLPILNLGLEWYDDWVEIIVYPDEFVVPRQEMDPDGVVHEYDEVAAGQAWDGGPLILSWQDSQMAGDGYNVVIHEFAHKLDMINGAPDGLPPLHPGMDREAWVAALDGAYDDFLARVERAEARGEEALEQLPIDPYGAEHPGEFFAVVSESFFEQPQVVAAEYPALYAQLALFYRQDPLARAQAAGSSRSR</sequence>
<dbReference type="Pfam" id="PF06167">
    <property type="entry name" value="Peptidase_M90"/>
    <property type="match status" value="1"/>
</dbReference>
<evidence type="ECO:0000313" key="1">
    <source>
        <dbReference type="EMBL" id="RZT90056.1"/>
    </source>
</evidence>
<dbReference type="PANTHER" id="PTHR30164:SF2">
    <property type="entry name" value="PROTEIN MTFA"/>
    <property type="match status" value="1"/>
</dbReference>
<dbReference type="Proteomes" id="UP000292136">
    <property type="component" value="Unassembled WGS sequence"/>
</dbReference>
<dbReference type="Gene3D" id="1.10.472.150">
    <property type="entry name" value="Glucose-regulated metallo-peptidase M90, N-terminal domain"/>
    <property type="match status" value="1"/>
</dbReference>
<evidence type="ECO:0000313" key="2">
    <source>
        <dbReference type="Proteomes" id="UP000292136"/>
    </source>
</evidence>
<organism evidence="1 2">
    <name type="scientific">Azospira oryzae</name>
    <dbReference type="NCBI Taxonomy" id="146939"/>
    <lineage>
        <taxon>Bacteria</taxon>
        <taxon>Pseudomonadati</taxon>
        <taxon>Pseudomonadota</taxon>
        <taxon>Betaproteobacteria</taxon>
        <taxon>Rhodocyclales</taxon>
        <taxon>Rhodocyclaceae</taxon>
        <taxon>Azospira</taxon>
    </lineage>
</organism>
<comment type="caution">
    <text evidence="1">The sequence shown here is derived from an EMBL/GenBank/DDBJ whole genome shotgun (WGS) entry which is preliminary data.</text>
</comment>